<evidence type="ECO:0000313" key="3">
    <source>
        <dbReference type="EMBL" id="RZG47986.1"/>
    </source>
</evidence>
<reference evidence="3 5" key="2">
    <citation type="submission" date="2019-02" db="EMBL/GenBank/DDBJ databases">
        <title>The Batch Genome Submission of Acinetobacter spp. strains.</title>
        <authorList>
            <person name="Qin J."/>
            <person name="Hu Y."/>
            <person name="Ye H."/>
            <person name="Wei L."/>
            <person name="Feng Y."/>
            <person name="Zong Z."/>
        </authorList>
    </citation>
    <scope>NUCLEOTIDE SEQUENCE [LARGE SCALE GENOMIC DNA]</scope>
    <source>
        <strain evidence="3 5">WCHAW060049</strain>
    </source>
</reference>
<dbReference type="Proteomes" id="UP000293863">
    <property type="component" value="Unassembled WGS sequence"/>
</dbReference>
<dbReference type="SUPFAM" id="SSF55729">
    <property type="entry name" value="Acyl-CoA N-acyltransferases (Nat)"/>
    <property type="match status" value="1"/>
</dbReference>
<evidence type="ECO:0000313" key="5">
    <source>
        <dbReference type="Proteomes" id="UP000293863"/>
    </source>
</evidence>
<proteinExistence type="predicted"/>
<dbReference type="Proteomes" id="UP000279962">
    <property type="component" value="Chromosome"/>
</dbReference>
<dbReference type="RefSeq" id="WP_087551889.1">
    <property type="nucleotide sequence ID" value="NZ_CP033133.1"/>
</dbReference>
<dbReference type="InterPro" id="IPR016181">
    <property type="entry name" value="Acyl_CoA_acyltransferase"/>
</dbReference>
<dbReference type="PANTHER" id="PTHR43610:SF1">
    <property type="entry name" value="N-ACETYLTRANSFERASE DOMAIN-CONTAINING PROTEIN"/>
    <property type="match status" value="1"/>
</dbReference>
<dbReference type="Pfam" id="PF13302">
    <property type="entry name" value="Acetyltransf_3"/>
    <property type="match status" value="1"/>
</dbReference>
<keyword evidence="2" id="KW-0808">Transferase</keyword>
<dbReference type="EMBL" id="CP033133">
    <property type="protein sequence ID" value="AYO54284.1"/>
    <property type="molecule type" value="Genomic_DNA"/>
</dbReference>
<name>A0A3G2T267_9GAMM</name>
<dbReference type="GO" id="GO:0016747">
    <property type="term" value="F:acyltransferase activity, transferring groups other than amino-acyl groups"/>
    <property type="evidence" value="ECO:0007669"/>
    <property type="project" value="InterPro"/>
</dbReference>
<keyword evidence="5" id="KW-1185">Reference proteome</keyword>
<reference evidence="2 4" key="1">
    <citation type="submission" date="2018-10" db="EMBL/GenBank/DDBJ databases">
        <title>The complete genome of Acinetobacter wuhouensis strain WCHAW010062.</title>
        <authorList>
            <person name="Hu Y."/>
            <person name="Long H."/>
            <person name="Feng Y."/>
            <person name="Zong Z."/>
        </authorList>
    </citation>
    <scope>NUCLEOTIDE SEQUENCE [LARGE SCALE GENOMIC DNA]</scope>
    <source>
        <strain evidence="2 4">WCHAW010062</strain>
    </source>
</reference>
<dbReference type="InterPro" id="IPR000182">
    <property type="entry name" value="GNAT_dom"/>
</dbReference>
<gene>
    <name evidence="2" type="ORF">CDG68_11830</name>
    <name evidence="3" type="ORF">EXU28_04255</name>
</gene>
<sequence length="201" mass="23086">MNQDVFSSLYSPLHINGVQLLPLQAEHEQALVDVCKDGSLWELDYTSVPHYSQINAYIAKALELKSQGLRVPFVVLDQTTGRIVGTTSFRDFVWDVRRVEIGYTWYAKSAQRTHINTSCKLLLLRYAFETLQANSVVLRTDIRNLKSQKAIERLGAHRDGILRQDALRKDGTVRDTVMYSIVKEEWQGIQRYLTDLLMHSS</sequence>
<evidence type="ECO:0000313" key="4">
    <source>
        <dbReference type="Proteomes" id="UP000279962"/>
    </source>
</evidence>
<dbReference type="AlphaFoldDB" id="A0A3G2T267"/>
<organism evidence="2 4">
    <name type="scientific">Acinetobacter wuhouensis</name>
    <dbReference type="NCBI Taxonomy" id="1879050"/>
    <lineage>
        <taxon>Bacteria</taxon>
        <taxon>Pseudomonadati</taxon>
        <taxon>Pseudomonadota</taxon>
        <taxon>Gammaproteobacteria</taxon>
        <taxon>Moraxellales</taxon>
        <taxon>Moraxellaceae</taxon>
        <taxon>Acinetobacter</taxon>
    </lineage>
</organism>
<feature type="domain" description="N-acetyltransferase" evidence="1">
    <location>
        <begin position="20"/>
        <end position="156"/>
    </location>
</feature>
<dbReference type="PANTHER" id="PTHR43610">
    <property type="entry name" value="BLL6696 PROTEIN"/>
    <property type="match status" value="1"/>
</dbReference>
<accession>A0A3G2T267</accession>
<protein>
    <submittedName>
        <fullName evidence="2">N-acetyltransferase</fullName>
    </submittedName>
</protein>
<dbReference type="EMBL" id="SGSQ01000005">
    <property type="protein sequence ID" value="RZG47986.1"/>
    <property type="molecule type" value="Genomic_DNA"/>
</dbReference>
<evidence type="ECO:0000313" key="2">
    <source>
        <dbReference type="EMBL" id="AYO54284.1"/>
    </source>
</evidence>
<dbReference type="Gene3D" id="3.40.630.30">
    <property type="match status" value="1"/>
</dbReference>
<evidence type="ECO:0000259" key="1">
    <source>
        <dbReference type="Pfam" id="PF13302"/>
    </source>
</evidence>